<dbReference type="InParanoid" id="A0A2P6N7M4"/>
<dbReference type="EMBL" id="MDYQ01000165">
    <property type="protein sequence ID" value="PRP79953.1"/>
    <property type="molecule type" value="Genomic_DNA"/>
</dbReference>
<evidence type="ECO:0000259" key="1">
    <source>
        <dbReference type="PROSITE" id="PS51704"/>
    </source>
</evidence>
<dbReference type="Gene3D" id="3.20.20.190">
    <property type="entry name" value="Phosphatidylinositol (PI) phosphodiesterase"/>
    <property type="match status" value="1"/>
</dbReference>
<dbReference type="GO" id="GO:0006629">
    <property type="term" value="P:lipid metabolic process"/>
    <property type="evidence" value="ECO:0007669"/>
    <property type="project" value="InterPro"/>
</dbReference>
<dbReference type="PANTHER" id="PTHR46211:SF14">
    <property type="entry name" value="GLYCEROPHOSPHODIESTER PHOSPHODIESTERASE"/>
    <property type="match status" value="1"/>
</dbReference>
<protein>
    <recommendedName>
        <fullName evidence="1">GP-PDE domain-containing protein</fullName>
    </recommendedName>
</protein>
<comment type="caution">
    <text evidence="2">The sequence shown here is derived from an EMBL/GenBank/DDBJ whole genome shotgun (WGS) entry which is preliminary data.</text>
</comment>
<evidence type="ECO:0000313" key="3">
    <source>
        <dbReference type="Proteomes" id="UP000241769"/>
    </source>
</evidence>
<dbReference type="InterPro" id="IPR030395">
    <property type="entry name" value="GP_PDE_dom"/>
</dbReference>
<dbReference type="GO" id="GO:0008081">
    <property type="term" value="F:phosphoric diester hydrolase activity"/>
    <property type="evidence" value="ECO:0007669"/>
    <property type="project" value="InterPro"/>
</dbReference>
<dbReference type="Pfam" id="PF03009">
    <property type="entry name" value="GDPD"/>
    <property type="match status" value="1"/>
</dbReference>
<keyword evidence="3" id="KW-1185">Reference proteome</keyword>
<proteinExistence type="predicted"/>
<reference evidence="2 3" key="1">
    <citation type="journal article" date="2018" name="Genome Biol. Evol.">
        <title>Multiple Roots of Fruiting Body Formation in Amoebozoa.</title>
        <authorList>
            <person name="Hillmann F."/>
            <person name="Forbes G."/>
            <person name="Novohradska S."/>
            <person name="Ferling I."/>
            <person name="Riege K."/>
            <person name="Groth M."/>
            <person name="Westermann M."/>
            <person name="Marz M."/>
            <person name="Spaller T."/>
            <person name="Winckler T."/>
            <person name="Schaap P."/>
            <person name="Glockner G."/>
        </authorList>
    </citation>
    <scope>NUCLEOTIDE SEQUENCE [LARGE SCALE GENOMIC DNA]</scope>
    <source>
        <strain evidence="2 3">Jena</strain>
    </source>
</reference>
<dbReference type="Proteomes" id="UP000241769">
    <property type="component" value="Unassembled WGS sequence"/>
</dbReference>
<dbReference type="STRING" id="1890364.A0A2P6N7M4"/>
<sequence length="337" mass="37551">MPFKRYIVASFFLPVLISLAVYEWKLPYQSVPAAFQRRSHIVGHNVTEGDSIGAAVSHPENTIYALERSVNYGASIVEVDVQITKDGKLACIHDTTVDRTTNATGKVRDYTMAELKTFDAGHHWEKYKVGRAPGFYDMLIPGGRGFEPPGTGLQIASLEEVVEWLHRPENEEILLLIDVQINSTAATARSINRIFKQHKFLHERSIVISHEPHILYMIRALDPTISVAPIVIRDMISVGCSEGVVPSLLCFPATLSLFDLLAEEFYYWVLPFFTGSGGIIIHADSLPSTVQFKSWISSGWWISVYGVESHKHVQKMMSLGVSVAPQKLPVYTGGEAH</sequence>
<accession>A0A2P6N7M4</accession>
<dbReference type="PANTHER" id="PTHR46211">
    <property type="entry name" value="GLYCEROPHOSPHORYL DIESTER PHOSPHODIESTERASE"/>
    <property type="match status" value="1"/>
</dbReference>
<feature type="domain" description="GP-PDE" evidence="1">
    <location>
        <begin position="46"/>
        <end position="319"/>
    </location>
</feature>
<gene>
    <name evidence="2" type="ORF">PROFUN_05929</name>
</gene>
<name>A0A2P6N7M4_9EUKA</name>
<dbReference type="SUPFAM" id="SSF51695">
    <property type="entry name" value="PLC-like phosphodiesterases"/>
    <property type="match status" value="1"/>
</dbReference>
<dbReference type="PROSITE" id="PS51704">
    <property type="entry name" value="GP_PDE"/>
    <property type="match status" value="1"/>
</dbReference>
<dbReference type="InterPro" id="IPR017946">
    <property type="entry name" value="PLC-like_Pdiesterase_TIM-brl"/>
</dbReference>
<organism evidence="2 3">
    <name type="scientific">Planoprotostelium fungivorum</name>
    <dbReference type="NCBI Taxonomy" id="1890364"/>
    <lineage>
        <taxon>Eukaryota</taxon>
        <taxon>Amoebozoa</taxon>
        <taxon>Evosea</taxon>
        <taxon>Variosea</taxon>
        <taxon>Cavosteliida</taxon>
        <taxon>Cavosteliaceae</taxon>
        <taxon>Planoprotostelium</taxon>
    </lineage>
</organism>
<dbReference type="OrthoDB" id="1058301at2759"/>
<dbReference type="AlphaFoldDB" id="A0A2P6N7M4"/>
<evidence type="ECO:0000313" key="2">
    <source>
        <dbReference type="EMBL" id="PRP79953.1"/>
    </source>
</evidence>